<evidence type="ECO:0000256" key="1">
    <source>
        <dbReference type="ARBA" id="ARBA00001966"/>
    </source>
</evidence>
<dbReference type="SMART" id="SM00491">
    <property type="entry name" value="HELICc2"/>
    <property type="match status" value="1"/>
</dbReference>
<evidence type="ECO:0000256" key="16">
    <source>
        <dbReference type="ARBA" id="ARBA00044969"/>
    </source>
</evidence>
<feature type="region of interest" description="Disordered" evidence="19">
    <location>
        <begin position="1278"/>
        <end position="1310"/>
    </location>
</feature>
<dbReference type="InterPro" id="IPR014013">
    <property type="entry name" value="Helic_SF1/SF2_ATP-bd_DinG/Rad3"/>
</dbReference>
<feature type="compositionally biased region" description="Polar residues" evidence="19">
    <location>
        <begin position="1278"/>
        <end position="1290"/>
    </location>
</feature>
<keyword evidence="15" id="KW-0539">Nucleus</keyword>
<evidence type="ECO:0000313" key="22">
    <source>
        <dbReference type="Proteomes" id="UP001233172"/>
    </source>
</evidence>
<dbReference type="GO" id="GO:0043139">
    <property type="term" value="F:5'-3' DNA helicase activity"/>
    <property type="evidence" value="ECO:0007669"/>
    <property type="project" value="UniProtKB-EC"/>
</dbReference>
<evidence type="ECO:0000256" key="3">
    <source>
        <dbReference type="ARBA" id="ARBA00008792"/>
    </source>
</evidence>
<feature type="domain" description="Helicase ATP-binding" evidence="20">
    <location>
        <begin position="52"/>
        <end position="440"/>
    </location>
</feature>
<dbReference type="InterPro" id="IPR045028">
    <property type="entry name" value="DinG/Rad3-like"/>
</dbReference>
<dbReference type="GO" id="GO:0006289">
    <property type="term" value="P:nucleotide-excision repair"/>
    <property type="evidence" value="ECO:0007669"/>
    <property type="project" value="TreeGrafter"/>
</dbReference>
<dbReference type="SUPFAM" id="SSF52540">
    <property type="entry name" value="P-loop containing nucleoside triphosphate hydrolases"/>
    <property type="match status" value="2"/>
</dbReference>
<sequence>MDIYKRLLQDCLHQYFRNFRGRAFIKLNFHVTSENRSSSRSILRMHTEYKISGISVYFPCKPYPSQFTMMDKIIKGLDRRQNCLLESPTGSGKSLALLCSSLAWQAAEKEKRDKEDDEEIQRANCICSCHSQDTANTEKKSSLIDLTQPEPSSKCLDIDNDDFKMNATKFNIPASKKNPLKHVSIAYEEDKSEDNGLQKILQTVDAILGVKKVEDVKSVAAPECQQCLQCPCDSPEGKSKVKNKLSKIYFGTRTHKQVAQIVRELKKTKYLDVKMTVLGSREHTCIHPDVSRMKAKNDGCKELLNGPGCRFKDGTNRLLSQSVLKSAGLSSAWDIEDLVQLCQKKKACPYFLSRGLKDDSDLIICPYNYLVDPIVREAMAISLKGHIVILDEAHNIEDAAREAASQSISQDSIEKAISDIDELIEKNINFADYARLRAVFFRLNNFINENKSRMEQKDFDKAYKIWSAFEIVAQLDSLGLGPKHFPDLKSAFSAVKADAEVRKEEASNSTRFIEVVDMKPATEGLLTQIFQVLEYLYRSDLKYVDDFRASLVQSYEYVFTHQDNQWLNSKKGGYQSRKATETYTFNFWCMNPGVAFSDFSETRSIILTSGTLSPLTSFQSELGLNFSIQLEANHVIKDSQVWVGTIGAGPSGNKLQAVFRNLETFAFQDELGGLVLKVCEIVPHGVLCFLPSYKVLEKLMNRWENIGLLKKLASKKKIIVEPRGSDKVDFEGQMLSFYEALRTGSRDSTDDEDEEGDSVTGAIFFAVCRGKVSEGLDFADNFARAVITVGIPYPNYKDVQVEQKRNYNETHKHSRGLLGGHQWYEIQAFRALNQALGRCIRHRNDWGALIIVDERFVRDPQKYCTCLSKWVRTKIQSHHNFALAMDSLTQFIATRVSADKETSANSSMLEASNISSPLREVPVNHTVCASVSTPTPVTAQQLSLPDKSNFSIFSVMKPFPAKYKQPSKESSKVNVSSQGDTNSITSKVNGLSCFMPNQKHVHPIHSLQSPKLSGAAGCSREAPIVIDSDTSHKEALSNNSTHSVETSHINNNTLPSKTSNNVDNETVKQVSLTPAYILEKKIDTSDIVQLCIITEKATNGETAKVVEIPEILRSLFGGNLRLPLSNKQRLVYIVEPPTSLGQRPTAKISKISEEETQSLVDKAKAAESMPCEDVSSIRDKSLSAPTSDLAKKLYLQDPAINSTMSYSPSQKNVNSIRKSQVYSAIKLATVPLSLISSAVTSSFENSPNKIQISTESIESIESSQSHLIGAISKINASNGLDNSSPNQVKSNPIMHQPTSPSFAESPRVLPRNKRRLFKTRIVPVLGQDKPEEISQLPTPQKSNNSNTAIDSNIFILHKPENKPTTEATPQKSNSKPTAEASPKTPGTSPLSSFVEDPDEENFEKEHIVIRRKTKKRKISLRHSAKKKPKEEGANYICSTKTQSCKMSFRCSTCSHVIFHEKAPSDFYQQQCMPTFLRDKSMTGNIGCYFFPSNTSLEGLVTQVTNSPGRFEYSTSLEGLVTQVTNSPGISTKYIEQEEICIQYLYCAHCFSQSPDTVPHVLGAQVQLAAAAEARYSQGQMWLLENCVQIEHLALNKEIDKNS</sequence>
<evidence type="ECO:0000256" key="11">
    <source>
        <dbReference type="ARBA" id="ARBA00023004"/>
    </source>
</evidence>
<dbReference type="Gene3D" id="3.40.50.300">
    <property type="entry name" value="P-loop containing nucleotide triphosphate hydrolases"/>
    <property type="match status" value="3"/>
</dbReference>
<evidence type="ECO:0000256" key="14">
    <source>
        <dbReference type="ARBA" id="ARBA00023235"/>
    </source>
</evidence>
<comment type="caution">
    <text evidence="21">The sequence shown here is derived from an EMBL/GenBank/DDBJ whole genome shotgun (WGS) entry which is preliminary data.</text>
</comment>
<evidence type="ECO:0000256" key="5">
    <source>
        <dbReference type="ARBA" id="ARBA00022723"/>
    </source>
</evidence>
<evidence type="ECO:0000256" key="2">
    <source>
        <dbReference type="ARBA" id="ARBA00004123"/>
    </source>
</evidence>
<keyword evidence="14" id="KW-0413">Isomerase</keyword>
<comment type="cofactor">
    <cofactor evidence="1">
        <name>[4Fe-4S] cluster</name>
        <dbReference type="ChEBI" id="CHEBI:49883"/>
    </cofactor>
</comment>
<evidence type="ECO:0000256" key="18">
    <source>
        <dbReference type="ARBA" id="ARBA00082714"/>
    </source>
</evidence>
<feature type="compositionally biased region" description="Polar residues" evidence="19">
    <location>
        <begin position="1335"/>
        <end position="1350"/>
    </location>
</feature>
<dbReference type="PROSITE" id="PS51193">
    <property type="entry name" value="HELICASE_ATP_BIND_2"/>
    <property type="match status" value="1"/>
</dbReference>
<gene>
    <name evidence="21" type="ORF">Bpfe_015507</name>
</gene>
<dbReference type="InterPro" id="IPR010614">
    <property type="entry name" value="RAD3-like_helicase_DEAD"/>
</dbReference>
<evidence type="ECO:0000256" key="17">
    <source>
        <dbReference type="ARBA" id="ARBA00048954"/>
    </source>
</evidence>
<dbReference type="GO" id="GO:0016818">
    <property type="term" value="F:hydrolase activity, acting on acid anhydrides, in phosphorus-containing anhydrides"/>
    <property type="evidence" value="ECO:0007669"/>
    <property type="project" value="InterPro"/>
</dbReference>
<dbReference type="Proteomes" id="UP001233172">
    <property type="component" value="Unassembled WGS sequence"/>
</dbReference>
<evidence type="ECO:0000256" key="4">
    <source>
        <dbReference type="ARBA" id="ARBA00022485"/>
    </source>
</evidence>
<dbReference type="InterPro" id="IPR014001">
    <property type="entry name" value="Helicase_ATP-bd"/>
</dbReference>
<feature type="region of interest" description="Disordered" evidence="19">
    <location>
        <begin position="1034"/>
        <end position="1061"/>
    </location>
</feature>
<keyword evidence="8" id="KW-0378">Hydrolase</keyword>
<evidence type="ECO:0000256" key="8">
    <source>
        <dbReference type="ARBA" id="ARBA00022801"/>
    </source>
</evidence>
<dbReference type="Pfam" id="PF13307">
    <property type="entry name" value="Helicase_C_2"/>
    <property type="match status" value="1"/>
</dbReference>
<keyword evidence="13" id="KW-0234">DNA repair</keyword>
<dbReference type="GO" id="GO:0003677">
    <property type="term" value="F:DNA binding"/>
    <property type="evidence" value="ECO:0007669"/>
    <property type="project" value="InterPro"/>
</dbReference>
<dbReference type="EC" id="5.6.2.3" evidence="16"/>
<reference evidence="21" key="2">
    <citation type="submission" date="2023-04" db="EMBL/GenBank/DDBJ databases">
        <authorList>
            <person name="Bu L."/>
            <person name="Lu L."/>
            <person name="Laidemitt M.R."/>
            <person name="Zhang S.M."/>
            <person name="Mutuku M."/>
            <person name="Mkoji G."/>
            <person name="Steinauer M."/>
            <person name="Loker E.S."/>
        </authorList>
    </citation>
    <scope>NUCLEOTIDE SEQUENCE</scope>
    <source>
        <strain evidence="21">KasaAsao</strain>
        <tissue evidence="21">Whole Snail</tissue>
    </source>
</reference>
<keyword evidence="22" id="KW-1185">Reference proteome</keyword>
<proteinExistence type="inferred from homology"/>
<dbReference type="GO" id="GO:0051539">
    <property type="term" value="F:4 iron, 4 sulfur cluster binding"/>
    <property type="evidence" value="ECO:0007669"/>
    <property type="project" value="UniProtKB-KW"/>
</dbReference>
<evidence type="ECO:0000256" key="9">
    <source>
        <dbReference type="ARBA" id="ARBA00022806"/>
    </source>
</evidence>
<dbReference type="PANTHER" id="PTHR11472:SF47">
    <property type="entry name" value="FANCONI ANEMIA GROUP J PROTEIN"/>
    <property type="match status" value="1"/>
</dbReference>
<evidence type="ECO:0000259" key="20">
    <source>
        <dbReference type="PROSITE" id="PS51193"/>
    </source>
</evidence>
<comment type="subcellular location">
    <subcellularLocation>
        <location evidence="2">Nucleus</location>
    </subcellularLocation>
</comment>
<dbReference type="GO" id="GO:0046872">
    <property type="term" value="F:metal ion binding"/>
    <property type="evidence" value="ECO:0007669"/>
    <property type="project" value="UniProtKB-KW"/>
</dbReference>
<protein>
    <recommendedName>
        <fullName evidence="16">DNA 5'-3' helicase</fullName>
        <ecNumber evidence="16">5.6.2.3</ecNumber>
    </recommendedName>
    <alternativeName>
        <fullName evidence="18">DNA 5'-3' helicase FANCJ</fullName>
    </alternativeName>
</protein>
<keyword evidence="7" id="KW-0227">DNA damage</keyword>
<reference evidence="21" key="1">
    <citation type="journal article" date="2023" name="PLoS Negl. Trop. Dis.">
        <title>A genome sequence for Biomphalaria pfeifferi, the major vector snail for the human-infecting parasite Schistosoma mansoni.</title>
        <authorList>
            <person name="Bu L."/>
            <person name="Lu L."/>
            <person name="Laidemitt M.R."/>
            <person name="Zhang S.M."/>
            <person name="Mutuku M."/>
            <person name="Mkoji G."/>
            <person name="Steinauer M."/>
            <person name="Loker E.S."/>
        </authorList>
    </citation>
    <scope>NUCLEOTIDE SEQUENCE</scope>
    <source>
        <strain evidence="21">KasaAsao</strain>
    </source>
</reference>
<feature type="compositionally biased region" description="Polar residues" evidence="19">
    <location>
        <begin position="1364"/>
        <end position="1376"/>
    </location>
</feature>
<dbReference type="InterPro" id="IPR006555">
    <property type="entry name" value="ATP-dep_Helicase_C"/>
</dbReference>
<keyword evidence="12" id="KW-0411">Iron-sulfur</keyword>
<name>A0AAD8BID1_BIOPF</name>
<dbReference type="InterPro" id="IPR002464">
    <property type="entry name" value="DNA/RNA_helicase_DEAH_CS"/>
</dbReference>
<comment type="similarity">
    <text evidence="3">Belongs to the DEAD box helicase family. DEAH subfamily.</text>
</comment>
<evidence type="ECO:0000256" key="7">
    <source>
        <dbReference type="ARBA" id="ARBA00022763"/>
    </source>
</evidence>
<evidence type="ECO:0000256" key="6">
    <source>
        <dbReference type="ARBA" id="ARBA00022741"/>
    </source>
</evidence>
<dbReference type="SMART" id="SM00488">
    <property type="entry name" value="DEXDc2"/>
    <property type="match status" value="1"/>
</dbReference>
<keyword evidence="11" id="KW-0408">Iron</keyword>
<dbReference type="InterPro" id="IPR006554">
    <property type="entry name" value="Helicase-like_DEXD_c2"/>
</dbReference>
<dbReference type="GO" id="GO:0005524">
    <property type="term" value="F:ATP binding"/>
    <property type="evidence" value="ECO:0007669"/>
    <property type="project" value="UniProtKB-KW"/>
</dbReference>
<keyword evidence="6" id="KW-0547">Nucleotide-binding</keyword>
<evidence type="ECO:0000256" key="19">
    <source>
        <dbReference type="SAM" id="MobiDB-lite"/>
    </source>
</evidence>
<dbReference type="Pfam" id="PF06733">
    <property type="entry name" value="DEAD_2"/>
    <property type="match status" value="1"/>
</dbReference>
<dbReference type="FunFam" id="3.40.50.300:FF:000731">
    <property type="entry name" value="Fanconi anemia group J protein homolog"/>
    <property type="match status" value="1"/>
</dbReference>
<dbReference type="EMBL" id="JASAOG010000073">
    <property type="protein sequence ID" value="KAK0054931.1"/>
    <property type="molecule type" value="Genomic_DNA"/>
</dbReference>
<keyword evidence="9" id="KW-0347">Helicase</keyword>
<keyword evidence="10" id="KW-0067">ATP-binding</keyword>
<evidence type="ECO:0000256" key="13">
    <source>
        <dbReference type="ARBA" id="ARBA00023204"/>
    </source>
</evidence>
<dbReference type="GO" id="GO:0005634">
    <property type="term" value="C:nucleus"/>
    <property type="evidence" value="ECO:0007669"/>
    <property type="project" value="UniProtKB-SubCell"/>
</dbReference>
<dbReference type="NCBIfam" id="TIGR00604">
    <property type="entry name" value="rad3"/>
    <property type="match status" value="1"/>
</dbReference>
<dbReference type="SMART" id="SM00487">
    <property type="entry name" value="DEXDc"/>
    <property type="match status" value="1"/>
</dbReference>
<evidence type="ECO:0000256" key="15">
    <source>
        <dbReference type="ARBA" id="ARBA00023242"/>
    </source>
</evidence>
<dbReference type="InterPro" id="IPR013020">
    <property type="entry name" value="Rad3/Chl1-like"/>
</dbReference>
<dbReference type="GO" id="GO:1990918">
    <property type="term" value="P:double-strand break repair involved in meiotic recombination"/>
    <property type="evidence" value="ECO:0007669"/>
    <property type="project" value="TreeGrafter"/>
</dbReference>
<comment type="catalytic activity">
    <reaction evidence="17">
        <text>ATP + H2O = ADP + phosphate + H(+)</text>
        <dbReference type="Rhea" id="RHEA:13065"/>
        <dbReference type="ChEBI" id="CHEBI:15377"/>
        <dbReference type="ChEBI" id="CHEBI:15378"/>
        <dbReference type="ChEBI" id="CHEBI:30616"/>
        <dbReference type="ChEBI" id="CHEBI:43474"/>
        <dbReference type="ChEBI" id="CHEBI:456216"/>
        <dbReference type="EC" id="5.6.2.3"/>
    </reaction>
</comment>
<keyword evidence="4" id="KW-0004">4Fe-4S</keyword>
<dbReference type="CDD" id="cd18788">
    <property type="entry name" value="SF2_C_XPD"/>
    <property type="match status" value="1"/>
</dbReference>
<evidence type="ECO:0000256" key="12">
    <source>
        <dbReference type="ARBA" id="ARBA00023014"/>
    </source>
</evidence>
<evidence type="ECO:0000256" key="10">
    <source>
        <dbReference type="ARBA" id="ARBA00022840"/>
    </source>
</evidence>
<evidence type="ECO:0000313" key="21">
    <source>
        <dbReference type="EMBL" id="KAK0054931.1"/>
    </source>
</evidence>
<feature type="compositionally biased region" description="Polar residues" evidence="19">
    <location>
        <begin position="1036"/>
        <end position="1061"/>
    </location>
</feature>
<dbReference type="PROSITE" id="PS00690">
    <property type="entry name" value="DEAH_ATP_HELICASE"/>
    <property type="match status" value="1"/>
</dbReference>
<accession>A0AAD8BID1</accession>
<keyword evidence="5" id="KW-0479">Metal-binding</keyword>
<dbReference type="PANTHER" id="PTHR11472">
    <property type="entry name" value="DNA REPAIR DEAD HELICASE RAD3/XP-D SUBFAMILY MEMBER"/>
    <property type="match status" value="1"/>
</dbReference>
<feature type="region of interest" description="Disordered" evidence="19">
    <location>
        <begin position="1328"/>
        <end position="1403"/>
    </location>
</feature>
<organism evidence="21 22">
    <name type="scientific">Biomphalaria pfeifferi</name>
    <name type="common">Bloodfluke planorb</name>
    <name type="synonym">Freshwater snail</name>
    <dbReference type="NCBI Taxonomy" id="112525"/>
    <lineage>
        <taxon>Eukaryota</taxon>
        <taxon>Metazoa</taxon>
        <taxon>Spiralia</taxon>
        <taxon>Lophotrochozoa</taxon>
        <taxon>Mollusca</taxon>
        <taxon>Gastropoda</taxon>
        <taxon>Heterobranchia</taxon>
        <taxon>Euthyneura</taxon>
        <taxon>Panpulmonata</taxon>
        <taxon>Hygrophila</taxon>
        <taxon>Lymnaeoidea</taxon>
        <taxon>Planorbidae</taxon>
        <taxon>Biomphalaria</taxon>
    </lineage>
</organism>
<dbReference type="InterPro" id="IPR027417">
    <property type="entry name" value="P-loop_NTPase"/>
</dbReference>